<dbReference type="GO" id="GO:0009229">
    <property type="term" value="P:thiamine diphosphate biosynthetic process"/>
    <property type="evidence" value="ECO:0007669"/>
    <property type="project" value="UniProtKB-UniRule"/>
</dbReference>
<feature type="binding site" evidence="9">
    <location>
        <position position="111"/>
    </location>
    <ligand>
        <name>4-amino-2-methyl-5-(diphosphooxymethyl)pyrimidine</name>
        <dbReference type="ChEBI" id="CHEBI:57841"/>
    </ligand>
</feature>
<evidence type="ECO:0000256" key="3">
    <source>
        <dbReference type="ARBA" id="ARBA00022723"/>
    </source>
</evidence>
<comment type="function">
    <text evidence="9">Condenses 4-methyl-5-(beta-hydroxyethyl)thiazole monophosphate (THZ-P) and 2-methyl-4-amino-5-hydroxymethyl pyrimidine pyrophosphate (HMP-PP) to form thiamine monophosphate (TMP).</text>
</comment>
<feature type="binding site" evidence="9">
    <location>
        <begin position="40"/>
        <end position="44"/>
    </location>
    <ligand>
        <name>4-amino-2-methyl-5-(diphosphooxymethyl)pyrimidine</name>
        <dbReference type="ChEBI" id="CHEBI:57841"/>
    </ligand>
</feature>
<feature type="binding site" evidence="9">
    <location>
        <position position="183"/>
    </location>
    <ligand>
        <name>2-[(2R,5Z)-2-carboxy-4-methylthiazol-5(2H)-ylidene]ethyl phosphate</name>
        <dbReference type="ChEBI" id="CHEBI:62899"/>
    </ligand>
</feature>
<dbReference type="HAMAP" id="MF_00097">
    <property type="entry name" value="TMP_synthase"/>
    <property type="match status" value="1"/>
</dbReference>
<dbReference type="Pfam" id="PF02581">
    <property type="entry name" value="TMP-TENI"/>
    <property type="match status" value="1"/>
</dbReference>
<comment type="pathway">
    <text evidence="1 9 11">Cofactor biosynthesis; thiamine diphosphate biosynthesis; thiamine phosphate from 4-amino-2-methyl-5-diphosphomethylpyrimidine and 4-methyl-5-(2-phosphoethyl)-thiazole: step 1/1.</text>
</comment>
<dbReference type="GO" id="GO:0009228">
    <property type="term" value="P:thiamine biosynthetic process"/>
    <property type="evidence" value="ECO:0007669"/>
    <property type="project" value="UniProtKB-KW"/>
</dbReference>
<dbReference type="SUPFAM" id="SSF51391">
    <property type="entry name" value="Thiamin phosphate synthase"/>
    <property type="match status" value="1"/>
</dbReference>
<protein>
    <recommendedName>
        <fullName evidence="9">Thiamine-phosphate synthase</fullName>
        <shortName evidence="9">TP synthase</shortName>
        <shortName evidence="9">TPS</shortName>
        <ecNumber evidence="9">2.5.1.3</ecNumber>
    </recommendedName>
    <alternativeName>
        <fullName evidence="9">Thiamine-phosphate pyrophosphorylase</fullName>
        <shortName evidence="9">TMP pyrophosphorylase</shortName>
        <shortName evidence="9">TMP-PPase</shortName>
    </alternativeName>
</protein>
<gene>
    <name evidence="9" type="primary">thiE</name>
    <name evidence="13" type="ORF">EDC26_104270</name>
</gene>
<evidence type="ECO:0000256" key="2">
    <source>
        <dbReference type="ARBA" id="ARBA00022679"/>
    </source>
</evidence>
<dbReference type="RefSeq" id="WP_132581335.1">
    <property type="nucleotide sequence ID" value="NZ_SMAJ01000004.1"/>
</dbReference>
<evidence type="ECO:0000256" key="7">
    <source>
        <dbReference type="ARBA" id="ARBA00047851"/>
    </source>
</evidence>
<reference evidence="13 14" key="1">
    <citation type="submission" date="2019-03" db="EMBL/GenBank/DDBJ databases">
        <title>Genomic Encyclopedia of Type Strains, Phase IV (KMG-IV): sequencing the most valuable type-strain genomes for metagenomic binning, comparative biology and taxonomic classification.</title>
        <authorList>
            <person name="Goeker M."/>
        </authorList>
    </citation>
    <scope>NUCLEOTIDE SEQUENCE [LARGE SCALE GENOMIC DNA]</scope>
    <source>
        <strain evidence="13 14">DSM 24591</strain>
    </source>
</reference>
<comment type="catalytic activity">
    <reaction evidence="8 9 10">
        <text>2-[(2R,5Z)-2-carboxy-4-methylthiazol-5(2H)-ylidene]ethyl phosphate + 4-amino-2-methyl-5-(diphosphooxymethyl)pyrimidine + 2 H(+) = thiamine phosphate + CO2 + diphosphate</text>
        <dbReference type="Rhea" id="RHEA:47844"/>
        <dbReference type="ChEBI" id="CHEBI:15378"/>
        <dbReference type="ChEBI" id="CHEBI:16526"/>
        <dbReference type="ChEBI" id="CHEBI:33019"/>
        <dbReference type="ChEBI" id="CHEBI:37575"/>
        <dbReference type="ChEBI" id="CHEBI:57841"/>
        <dbReference type="ChEBI" id="CHEBI:62899"/>
        <dbReference type="EC" id="2.5.1.3"/>
    </reaction>
</comment>
<comment type="catalytic activity">
    <reaction evidence="6 9 10">
        <text>4-methyl-5-(2-phosphooxyethyl)-thiazole + 4-amino-2-methyl-5-(diphosphooxymethyl)pyrimidine + H(+) = thiamine phosphate + diphosphate</text>
        <dbReference type="Rhea" id="RHEA:22328"/>
        <dbReference type="ChEBI" id="CHEBI:15378"/>
        <dbReference type="ChEBI" id="CHEBI:33019"/>
        <dbReference type="ChEBI" id="CHEBI:37575"/>
        <dbReference type="ChEBI" id="CHEBI:57841"/>
        <dbReference type="ChEBI" id="CHEBI:58296"/>
        <dbReference type="EC" id="2.5.1.3"/>
    </reaction>
</comment>
<dbReference type="NCBIfam" id="TIGR00693">
    <property type="entry name" value="thiE"/>
    <property type="match status" value="1"/>
</dbReference>
<evidence type="ECO:0000256" key="8">
    <source>
        <dbReference type="ARBA" id="ARBA00047883"/>
    </source>
</evidence>
<comment type="caution">
    <text evidence="13">The sequence shown here is derived from an EMBL/GenBank/DDBJ whole genome shotgun (WGS) entry which is preliminary data.</text>
</comment>
<dbReference type="InterPro" id="IPR034291">
    <property type="entry name" value="TMP_synthase"/>
</dbReference>
<feature type="domain" description="Thiamine phosphate synthase/TenI" evidence="12">
    <location>
        <begin position="11"/>
        <end position="206"/>
    </location>
</feature>
<dbReference type="InterPro" id="IPR022998">
    <property type="entry name" value="ThiamineP_synth_TenI"/>
</dbReference>
<organism evidence="13 14">
    <name type="scientific">Paralcaligenes ureilyticus</name>
    <dbReference type="NCBI Taxonomy" id="627131"/>
    <lineage>
        <taxon>Bacteria</taxon>
        <taxon>Pseudomonadati</taxon>
        <taxon>Pseudomonadota</taxon>
        <taxon>Betaproteobacteria</taxon>
        <taxon>Burkholderiales</taxon>
        <taxon>Alcaligenaceae</taxon>
        <taxon>Paralcaligenes</taxon>
    </lineage>
</organism>
<feature type="binding site" evidence="9">
    <location>
        <position position="92"/>
    </location>
    <ligand>
        <name>Mg(2+)</name>
        <dbReference type="ChEBI" id="CHEBI:18420"/>
    </ligand>
</feature>
<evidence type="ECO:0000313" key="14">
    <source>
        <dbReference type="Proteomes" id="UP000295525"/>
    </source>
</evidence>
<dbReference type="GO" id="GO:0004789">
    <property type="term" value="F:thiamine-phosphate diphosphorylase activity"/>
    <property type="evidence" value="ECO:0007669"/>
    <property type="project" value="UniProtKB-UniRule"/>
</dbReference>
<evidence type="ECO:0000256" key="10">
    <source>
        <dbReference type="RuleBase" id="RU003826"/>
    </source>
</evidence>
<keyword evidence="3 9" id="KW-0479">Metal-binding</keyword>
<evidence type="ECO:0000256" key="4">
    <source>
        <dbReference type="ARBA" id="ARBA00022842"/>
    </source>
</evidence>
<evidence type="ECO:0000256" key="9">
    <source>
        <dbReference type="HAMAP-Rule" id="MF_00097"/>
    </source>
</evidence>
<evidence type="ECO:0000256" key="5">
    <source>
        <dbReference type="ARBA" id="ARBA00022977"/>
    </source>
</evidence>
<comment type="cofactor">
    <cofactor evidence="9">
        <name>Mg(2+)</name>
        <dbReference type="ChEBI" id="CHEBI:18420"/>
    </cofactor>
    <text evidence="9">Binds 1 Mg(2+) ion per subunit.</text>
</comment>
<feature type="binding site" evidence="9">
    <location>
        <begin position="203"/>
        <end position="204"/>
    </location>
    <ligand>
        <name>2-[(2R,5Z)-2-carboxy-4-methylthiazol-5(2H)-ylidene]ethyl phosphate</name>
        <dbReference type="ChEBI" id="CHEBI:62899"/>
    </ligand>
</feature>
<keyword evidence="14" id="KW-1185">Reference proteome</keyword>
<sequence>MKTPLRFPRGLYGITPEWSDTQRLIAAVRAAAAGGMVALQWRRKTATRREGEYQARALAAACKSLGVVFIINDDWRLALALDADGAHLGREDGALIEARQALGPDKILGCSCYNDPALAQQALAADVDYIAFGAMYPSSVKPDAVRATLDHIRAGRMLAERTRAGRMRGDRAAPRAAVVTIGGLTADNAAPVIRAGADSVALISGLFGASNIQATARRCRDLFETRG</sequence>
<evidence type="ECO:0000256" key="6">
    <source>
        <dbReference type="ARBA" id="ARBA00047334"/>
    </source>
</evidence>
<dbReference type="PANTHER" id="PTHR20857:SF15">
    <property type="entry name" value="THIAMINE-PHOSPHATE SYNTHASE"/>
    <property type="match status" value="1"/>
</dbReference>
<evidence type="ECO:0000256" key="11">
    <source>
        <dbReference type="RuleBase" id="RU004253"/>
    </source>
</evidence>
<evidence type="ECO:0000313" key="13">
    <source>
        <dbReference type="EMBL" id="TCT09110.1"/>
    </source>
</evidence>
<feature type="binding site" evidence="9">
    <location>
        <position position="141"/>
    </location>
    <ligand>
        <name>4-amino-2-methyl-5-(diphosphooxymethyl)pyrimidine</name>
        <dbReference type="ChEBI" id="CHEBI:57841"/>
    </ligand>
</feature>
<dbReference type="Gene3D" id="3.20.20.70">
    <property type="entry name" value="Aldolase class I"/>
    <property type="match status" value="1"/>
</dbReference>
<dbReference type="GO" id="GO:0005737">
    <property type="term" value="C:cytoplasm"/>
    <property type="evidence" value="ECO:0007669"/>
    <property type="project" value="TreeGrafter"/>
</dbReference>
<dbReference type="Proteomes" id="UP000295525">
    <property type="component" value="Unassembled WGS sequence"/>
</dbReference>
<feature type="binding site" evidence="9">
    <location>
        <position position="73"/>
    </location>
    <ligand>
        <name>Mg(2+)</name>
        <dbReference type="ChEBI" id="CHEBI:18420"/>
    </ligand>
</feature>
<comment type="catalytic activity">
    <reaction evidence="7 9 10">
        <text>2-(2-carboxy-4-methylthiazol-5-yl)ethyl phosphate + 4-amino-2-methyl-5-(diphosphooxymethyl)pyrimidine + 2 H(+) = thiamine phosphate + CO2 + diphosphate</text>
        <dbReference type="Rhea" id="RHEA:47848"/>
        <dbReference type="ChEBI" id="CHEBI:15378"/>
        <dbReference type="ChEBI" id="CHEBI:16526"/>
        <dbReference type="ChEBI" id="CHEBI:33019"/>
        <dbReference type="ChEBI" id="CHEBI:37575"/>
        <dbReference type="ChEBI" id="CHEBI:57841"/>
        <dbReference type="ChEBI" id="CHEBI:62890"/>
        <dbReference type="EC" id="2.5.1.3"/>
    </reaction>
</comment>
<dbReference type="EC" id="2.5.1.3" evidence="9"/>
<keyword evidence="5 9" id="KW-0784">Thiamine biosynthesis</keyword>
<dbReference type="AlphaFoldDB" id="A0A4R3M716"/>
<accession>A0A4R3M716</accession>
<keyword evidence="4 9" id="KW-0460">Magnesium</keyword>
<feature type="binding site" evidence="9">
    <location>
        <position position="72"/>
    </location>
    <ligand>
        <name>4-amino-2-methyl-5-(diphosphooxymethyl)pyrimidine</name>
        <dbReference type="ChEBI" id="CHEBI:57841"/>
    </ligand>
</feature>
<dbReference type="InterPro" id="IPR036206">
    <property type="entry name" value="ThiamineP_synth_sf"/>
</dbReference>
<proteinExistence type="inferred from homology"/>
<dbReference type="InterPro" id="IPR013785">
    <property type="entry name" value="Aldolase_TIM"/>
</dbReference>
<dbReference type="PANTHER" id="PTHR20857">
    <property type="entry name" value="THIAMINE-PHOSPHATE PYROPHOSPHORYLASE"/>
    <property type="match status" value="1"/>
</dbReference>
<evidence type="ECO:0000259" key="12">
    <source>
        <dbReference type="Pfam" id="PF02581"/>
    </source>
</evidence>
<comment type="caution">
    <text evidence="9">Lacks conserved residue(s) required for the propagation of feature annotation.</text>
</comment>
<dbReference type="CDD" id="cd00564">
    <property type="entry name" value="TMP_TenI"/>
    <property type="match status" value="1"/>
</dbReference>
<dbReference type="OrthoDB" id="9810880at2"/>
<dbReference type="UniPathway" id="UPA00060">
    <property type="reaction ID" value="UER00141"/>
</dbReference>
<keyword evidence="2 9" id="KW-0808">Transferase</keyword>
<name>A0A4R3M716_9BURK</name>
<dbReference type="GO" id="GO:0000287">
    <property type="term" value="F:magnesium ion binding"/>
    <property type="evidence" value="ECO:0007669"/>
    <property type="project" value="UniProtKB-UniRule"/>
</dbReference>
<dbReference type="EMBL" id="SMAJ01000004">
    <property type="protein sequence ID" value="TCT09110.1"/>
    <property type="molecule type" value="Genomic_DNA"/>
</dbReference>
<comment type="similarity">
    <text evidence="9 10">Belongs to the thiamine-phosphate synthase family.</text>
</comment>
<evidence type="ECO:0000256" key="1">
    <source>
        <dbReference type="ARBA" id="ARBA00005165"/>
    </source>
</evidence>